<dbReference type="GO" id="GO:0019901">
    <property type="term" value="F:protein kinase binding"/>
    <property type="evidence" value="ECO:0007669"/>
    <property type="project" value="TreeGrafter"/>
</dbReference>
<evidence type="ECO:0000313" key="5">
    <source>
        <dbReference type="Proteomes" id="UP001153620"/>
    </source>
</evidence>
<dbReference type="GO" id="GO:0098887">
    <property type="term" value="P:neurotransmitter receptor transport, endosome to postsynaptic membrane"/>
    <property type="evidence" value="ECO:0007669"/>
    <property type="project" value="TreeGrafter"/>
</dbReference>
<feature type="domain" description="Disease resistance R13L4/SHOC-2-like LRR" evidence="3">
    <location>
        <begin position="112"/>
        <end position="212"/>
    </location>
</feature>
<sequence length="595" mass="68576">MGWKFLCCVAPERSKKRTGSLETSLDFSRCNLTEIPMIEDNIDVLTDIDFSYNKITELDPILMRAKNLRVLNLSDNQLRHIPEQLSSAFKNLKVINVSHNLMTEIPTFFNANFTHLHTIDLSNNPINKILDGTITDLVSLKELRLNACNLNFLPANIAKLVNLESLELRENYLESLPLSIKMLTKLHLLDIGRNNFEELPAELGYLFNIQELIVDENNLMDLSVVSELINLKHLDISNNNLIQFPEEVTKCSMLETLYGDGNEFEILPDSIENLKKLTRLNLNYVRLKHLTNSIGFCQSLEELNIHENFLEYLPSSIGFLRNLKTLVAYENRLMQLPNELASCVNLILLNVANNKLKRLPDNIGYLKQLRSLNVMGNYLMYLPLSLDMLQNLEGLWLSPFQEGMKKPNLSRVELMDGIVLTSPLLEQNYKPIDNKSMKSNCKIHFEINNAQSDDDEGTRNEPERIRSPEHHHIIRIPTPTQRERKRLEKFARTISAERKDVTKNFEIKEARVASTSSSYANVPRQRRSLDPEYIEINNTNEFRPLPPPYIIACQYSKMSQSDIENFQKMNRNSISNDYNNSNLPLLSTARNDLVQ</sequence>
<dbReference type="GO" id="GO:0016323">
    <property type="term" value="C:basolateral plasma membrane"/>
    <property type="evidence" value="ECO:0007669"/>
    <property type="project" value="TreeGrafter"/>
</dbReference>
<dbReference type="EMBL" id="OU895877">
    <property type="protein sequence ID" value="CAG9799797.1"/>
    <property type="molecule type" value="Genomic_DNA"/>
</dbReference>
<dbReference type="PANTHER" id="PTHR23119">
    <property type="entry name" value="DISCS LARGE"/>
    <property type="match status" value="1"/>
</dbReference>
<dbReference type="SUPFAM" id="SSF52058">
    <property type="entry name" value="L domain-like"/>
    <property type="match status" value="2"/>
</dbReference>
<reference evidence="4" key="2">
    <citation type="submission" date="2022-10" db="EMBL/GenBank/DDBJ databases">
        <authorList>
            <consortium name="ENA_rothamsted_submissions"/>
            <consortium name="culmorum"/>
            <person name="King R."/>
        </authorList>
    </citation>
    <scope>NUCLEOTIDE SEQUENCE</scope>
</reference>
<dbReference type="AlphaFoldDB" id="A0A9N9RKC9"/>
<dbReference type="Gene3D" id="3.80.10.10">
    <property type="entry name" value="Ribonuclease Inhibitor"/>
    <property type="match status" value="4"/>
</dbReference>
<name>A0A9N9RKC9_9DIPT</name>
<evidence type="ECO:0000313" key="4">
    <source>
        <dbReference type="EMBL" id="CAG9799797.1"/>
    </source>
</evidence>
<dbReference type="GO" id="GO:0045197">
    <property type="term" value="P:establishment or maintenance of epithelial cell apical/basal polarity"/>
    <property type="evidence" value="ECO:0007669"/>
    <property type="project" value="TreeGrafter"/>
</dbReference>
<feature type="domain" description="Disease resistance R13L4/SHOC-2-like LRR" evidence="3">
    <location>
        <begin position="218"/>
        <end position="306"/>
    </location>
</feature>
<dbReference type="SMART" id="SM00364">
    <property type="entry name" value="LRR_BAC"/>
    <property type="match status" value="11"/>
</dbReference>
<dbReference type="Pfam" id="PF23598">
    <property type="entry name" value="LRR_14"/>
    <property type="match status" value="2"/>
</dbReference>
<dbReference type="InterPro" id="IPR003591">
    <property type="entry name" value="Leu-rich_rpt_typical-subtyp"/>
</dbReference>
<dbReference type="PROSITE" id="PS51450">
    <property type="entry name" value="LRR"/>
    <property type="match status" value="3"/>
</dbReference>
<dbReference type="InterPro" id="IPR055414">
    <property type="entry name" value="LRR_R13L4/SHOC2-like"/>
</dbReference>
<dbReference type="GO" id="GO:0045211">
    <property type="term" value="C:postsynaptic membrane"/>
    <property type="evidence" value="ECO:0007669"/>
    <property type="project" value="TreeGrafter"/>
</dbReference>
<dbReference type="GO" id="GO:0043113">
    <property type="term" value="P:receptor clustering"/>
    <property type="evidence" value="ECO:0007669"/>
    <property type="project" value="TreeGrafter"/>
</dbReference>
<dbReference type="InterPro" id="IPR032675">
    <property type="entry name" value="LRR_dom_sf"/>
</dbReference>
<dbReference type="GO" id="GO:0005912">
    <property type="term" value="C:adherens junction"/>
    <property type="evidence" value="ECO:0007669"/>
    <property type="project" value="TreeGrafter"/>
</dbReference>
<dbReference type="InterPro" id="IPR001611">
    <property type="entry name" value="Leu-rich_rpt"/>
</dbReference>
<dbReference type="InterPro" id="IPR050614">
    <property type="entry name" value="Synaptic_Scaffolding_LAP-MAGUK"/>
</dbReference>
<dbReference type="Proteomes" id="UP001153620">
    <property type="component" value="Chromosome 1"/>
</dbReference>
<dbReference type="SMART" id="SM00369">
    <property type="entry name" value="LRR_TYP"/>
    <property type="match status" value="10"/>
</dbReference>
<keyword evidence="1" id="KW-0433">Leucine-rich repeat</keyword>
<dbReference type="PANTHER" id="PTHR23119:SF50">
    <property type="entry name" value="PDZ DOMAIN-CONTAINING PROTEIN"/>
    <property type="match status" value="1"/>
</dbReference>
<gene>
    <name evidence="4" type="ORF">CHIRRI_LOCUS2755</name>
</gene>
<dbReference type="GO" id="GO:0098968">
    <property type="term" value="P:neurotransmitter receptor transport postsynaptic membrane to endosome"/>
    <property type="evidence" value="ECO:0007669"/>
    <property type="project" value="TreeGrafter"/>
</dbReference>
<dbReference type="GO" id="GO:0014069">
    <property type="term" value="C:postsynaptic density"/>
    <property type="evidence" value="ECO:0007669"/>
    <property type="project" value="TreeGrafter"/>
</dbReference>
<keyword evidence="2" id="KW-0677">Repeat</keyword>
<dbReference type="Pfam" id="PF13855">
    <property type="entry name" value="LRR_8"/>
    <property type="match status" value="1"/>
</dbReference>
<evidence type="ECO:0000256" key="2">
    <source>
        <dbReference type="ARBA" id="ARBA00022737"/>
    </source>
</evidence>
<accession>A0A9N9RKC9</accession>
<organism evidence="4 5">
    <name type="scientific">Chironomus riparius</name>
    <dbReference type="NCBI Taxonomy" id="315576"/>
    <lineage>
        <taxon>Eukaryota</taxon>
        <taxon>Metazoa</taxon>
        <taxon>Ecdysozoa</taxon>
        <taxon>Arthropoda</taxon>
        <taxon>Hexapoda</taxon>
        <taxon>Insecta</taxon>
        <taxon>Pterygota</taxon>
        <taxon>Neoptera</taxon>
        <taxon>Endopterygota</taxon>
        <taxon>Diptera</taxon>
        <taxon>Nematocera</taxon>
        <taxon>Chironomoidea</taxon>
        <taxon>Chironomidae</taxon>
        <taxon>Chironominae</taxon>
        <taxon>Chironomus</taxon>
    </lineage>
</organism>
<protein>
    <recommendedName>
        <fullName evidence="3">Disease resistance R13L4/SHOC-2-like LRR domain-containing protein</fullName>
    </recommendedName>
</protein>
<proteinExistence type="predicted"/>
<reference evidence="4" key="1">
    <citation type="submission" date="2022-01" db="EMBL/GenBank/DDBJ databases">
        <authorList>
            <person name="King R."/>
        </authorList>
    </citation>
    <scope>NUCLEOTIDE SEQUENCE</scope>
</reference>
<dbReference type="OrthoDB" id="676979at2759"/>
<evidence type="ECO:0000256" key="1">
    <source>
        <dbReference type="ARBA" id="ARBA00022614"/>
    </source>
</evidence>
<evidence type="ECO:0000259" key="3">
    <source>
        <dbReference type="Pfam" id="PF23598"/>
    </source>
</evidence>
<keyword evidence="5" id="KW-1185">Reference proteome</keyword>
<dbReference type="GO" id="GO:0098609">
    <property type="term" value="P:cell-cell adhesion"/>
    <property type="evidence" value="ECO:0007669"/>
    <property type="project" value="TreeGrafter"/>
</dbReference>